<evidence type="ECO:0000313" key="2">
    <source>
        <dbReference type="EMBL" id="KKL14390.1"/>
    </source>
</evidence>
<reference evidence="2" key="1">
    <citation type="journal article" date="2015" name="Nature">
        <title>Complex archaea that bridge the gap between prokaryotes and eukaryotes.</title>
        <authorList>
            <person name="Spang A."/>
            <person name="Saw J.H."/>
            <person name="Jorgensen S.L."/>
            <person name="Zaremba-Niedzwiedzka K."/>
            <person name="Martijn J."/>
            <person name="Lind A.E."/>
            <person name="van Eijk R."/>
            <person name="Schleper C."/>
            <person name="Guy L."/>
            <person name="Ettema T.J."/>
        </authorList>
    </citation>
    <scope>NUCLEOTIDE SEQUENCE</scope>
</reference>
<accession>A0A0F9AYA2</accession>
<feature type="region of interest" description="Disordered" evidence="1">
    <location>
        <begin position="145"/>
        <end position="214"/>
    </location>
</feature>
<dbReference type="EMBL" id="LAZR01040478">
    <property type="protein sequence ID" value="KKL14390.1"/>
    <property type="molecule type" value="Genomic_DNA"/>
</dbReference>
<proteinExistence type="predicted"/>
<feature type="compositionally biased region" description="Basic and acidic residues" evidence="1">
    <location>
        <begin position="201"/>
        <end position="214"/>
    </location>
</feature>
<feature type="compositionally biased region" description="Basic and acidic residues" evidence="1">
    <location>
        <begin position="23"/>
        <end position="35"/>
    </location>
</feature>
<name>A0A0F9AYA2_9ZZZZ</name>
<protein>
    <submittedName>
        <fullName evidence="2">Uncharacterized protein</fullName>
    </submittedName>
</protein>
<gene>
    <name evidence="2" type="ORF">LCGC14_2516150</name>
</gene>
<sequence>MQRAIQSVSDKAVAKADRKRKQESRDRREDERLKAEDEEYDELVADDDFEGIGKREAGKREKRKNLENAADELADAWVGELQKQYAPSLGEDAVEEVFQEVRQAGTGVTGYASALAKRQRDKELSALKEESAKSISDQIKEGIEAQLASKNLETRDKNTEEGKSASEEVSAKAKSKSSQTPTTDKEWETQYGDGDVAFEELPEHIQDKYERVGG</sequence>
<comment type="caution">
    <text evidence="2">The sequence shown here is derived from an EMBL/GenBank/DDBJ whole genome shotgun (WGS) entry which is preliminary data.</text>
</comment>
<organism evidence="2">
    <name type="scientific">marine sediment metagenome</name>
    <dbReference type="NCBI Taxonomy" id="412755"/>
    <lineage>
        <taxon>unclassified sequences</taxon>
        <taxon>metagenomes</taxon>
        <taxon>ecological metagenomes</taxon>
    </lineage>
</organism>
<evidence type="ECO:0000256" key="1">
    <source>
        <dbReference type="SAM" id="MobiDB-lite"/>
    </source>
</evidence>
<dbReference type="AlphaFoldDB" id="A0A0F9AYA2"/>
<feature type="region of interest" description="Disordered" evidence="1">
    <location>
        <begin position="1"/>
        <end position="40"/>
    </location>
</feature>
<feature type="compositionally biased region" description="Basic and acidic residues" evidence="1">
    <location>
        <begin position="152"/>
        <end position="171"/>
    </location>
</feature>